<evidence type="ECO:0000256" key="1">
    <source>
        <dbReference type="PIRSR" id="PIRSR601310-1"/>
    </source>
</evidence>
<dbReference type="Gene3D" id="3.30.428.10">
    <property type="entry name" value="HIT-like"/>
    <property type="match status" value="1"/>
</dbReference>
<dbReference type="AlphaFoldDB" id="A0A1T4NLV0"/>
<accession>A0A1T4NLV0</accession>
<feature type="active site" description="Tele-AMP-histidine intermediate" evidence="1">
    <location>
        <position position="102"/>
    </location>
</feature>
<dbReference type="STRING" id="115783.SAMN02745119_01689"/>
<dbReference type="OrthoDB" id="9784774at2"/>
<sequence length="114" mass="13265">MPETSCDFYCDKILKGLLEVPIYLQNEQVFAFHHTKPLWEHHVVLLPKKHIESLISLEESDNELLLELMRTAKLIAADFMARFGACRVYTNLGTYQSSKHLHWHIGAGEQLRPY</sequence>
<evidence type="ECO:0000313" key="6">
    <source>
        <dbReference type="Proteomes" id="UP000190102"/>
    </source>
</evidence>
<organism evidence="5 6">
    <name type="scientific">Trichlorobacter thiogenes</name>
    <dbReference type="NCBI Taxonomy" id="115783"/>
    <lineage>
        <taxon>Bacteria</taxon>
        <taxon>Pseudomonadati</taxon>
        <taxon>Thermodesulfobacteriota</taxon>
        <taxon>Desulfuromonadia</taxon>
        <taxon>Geobacterales</taxon>
        <taxon>Geobacteraceae</taxon>
        <taxon>Trichlorobacter</taxon>
    </lineage>
</organism>
<dbReference type="Proteomes" id="UP000190102">
    <property type="component" value="Unassembled WGS sequence"/>
</dbReference>
<dbReference type="EMBL" id="FUWR01000007">
    <property type="protein sequence ID" value="SJZ80281.1"/>
    <property type="molecule type" value="Genomic_DNA"/>
</dbReference>
<reference evidence="6" key="1">
    <citation type="submission" date="2017-02" db="EMBL/GenBank/DDBJ databases">
        <authorList>
            <person name="Varghese N."/>
            <person name="Submissions S."/>
        </authorList>
    </citation>
    <scope>NUCLEOTIDE SEQUENCE [LARGE SCALE GENOMIC DNA]</scope>
    <source>
        <strain evidence="6">ATCC BAA-34</strain>
    </source>
</reference>
<dbReference type="InterPro" id="IPR036265">
    <property type="entry name" value="HIT-like_sf"/>
</dbReference>
<gene>
    <name evidence="5" type="ORF">SAMN02745119_01689</name>
</gene>
<evidence type="ECO:0000313" key="5">
    <source>
        <dbReference type="EMBL" id="SJZ80281.1"/>
    </source>
</evidence>
<dbReference type="PROSITE" id="PS51084">
    <property type="entry name" value="HIT_2"/>
    <property type="match status" value="1"/>
</dbReference>
<dbReference type="RefSeq" id="WP_078789984.1">
    <property type="nucleotide sequence ID" value="NZ_FUWR01000007.1"/>
</dbReference>
<evidence type="ECO:0000256" key="3">
    <source>
        <dbReference type="PROSITE-ProRule" id="PRU00464"/>
    </source>
</evidence>
<feature type="short sequence motif" description="Histidine triad motif" evidence="2 3">
    <location>
        <begin position="100"/>
        <end position="104"/>
    </location>
</feature>
<keyword evidence="6" id="KW-1185">Reference proteome</keyword>
<dbReference type="PANTHER" id="PTHR23089">
    <property type="entry name" value="HISTIDINE TRIAD HIT PROTEIN"/>
    <property type="match status" value="1"/>
</dbReference>
<feature type="domain" description="HIT" evidence="4">
    <location>
        <begin position="8"/>
        <end position="114"/>
    </location>
</feature>
<dbReference type="GO" id="GO:0003824">
    <property type="term" value="F:catalytic activity"/>
    <property type="evidence" value="ECO:0007669"/>
    <property type="project" value="InterPro"/>
</dbReference>
<dbReference type="Pfam" id="PF01230">
    <property type="entry name" value="HIT"/>
    <property type="match status" value="1"/>
</dbReference>
<evidence type="ECO:0000259" key="4">
    <source>
        <dbReference type="PROSITE" id="PS51084"/>
    </source>
</evidence>
<name>A0A1T4NLV0_9BACT</name>
<proteinExistence type="predicted"/>
<dbReference type="InterPro" id="IPR011146">
    <property type="entry name" value="HIT-like"/>
</dbReference>
<evidence type="ECO:0000256" key="2">
    <source>
        <dbReference type="PIRSR" id="PIRSR601310-3"/>
    </source>
</evidence>
<protein>
    <submittedName>
        <fullName evidence="5">Histidine triad (HIT) family protein</fullName>
    </submittedName>
</protein>
<dbReference type="SUPFAM" id="SSF54197">
    <property type="entry name" value="HIT-like"/>
    <property type="match status" value="1"/>
</dbReference>
<dbReference type="InterPro" id="IPR001310">
    <property type="entry name" value="Histidine_triad_HIT"/>
</dbReference>